<evidence type="ECO:0000256" key="9">
    <source>
        <dbReference type="ARBA" id="ARBA00037998"/>
    </source>
</evidence>
<feature type="transmembrane region" description="Helical" evidence="10">
    <location>
        <begin position="397"/>
        <end position="415"/>
    </location>
</feature>
<dbReference type="PANTHER" id="PTHR11795">
    <property type="entry name" value="BRANCHED-CHAIN AMINO ACID TRANSPORT SYSTEM PERMEASE PROTEIN LIVH"/>
    <property type="match status" value="1"/>
</dbReference>
<keyword evidence="4" id="KW-0997">Cell inner membrane</keyword>
<feature type="transmembrane region" description="Helical" evidence="10">
    <location>
        <begin position="353"/>
        <end position="385"/>
    </location>
</feature>
<dbReference type="InterPro" id="IPR052157">
    <property type="entry name" value="BCAA_transport_permease"/>
</dbReference>
<dbReference type="Pfam" id="PF02653">
    <property type="entry name" value="BPD_transp_2"/>
    <property type="match status" value="1"/>
</dbReference>
<proteinExistence type="inferred from homology"/>
<feature type="chain" id="PRO_5046478795" evidence="11">
    <location>
        <begin position="30"/>
        <end position="422"/>
    </location>
</feature>
<dbReference type="EMBL" id="JBHSTI010000008">
    <property type="protein sequence ID" value="MFC6238377.1"/>
    <property type="molecule type" value="Genomic_DNA"/>
</dbReference>
<organism evidence="12 13">
    <name type="scientific">Longivirga aurantiaca</name>
    <dbReference type="NCBI Taxonomy" id="1837743"/>
    <lineage>
        <taxon>Bacteria</taxon>
        <taxon>Bacillati</taxon>
        <taxon>Actinomycetota</taxon>
        <taxon>Actinomycetes</taxon>
        <taxon>Sporichthyales</taxon>
        <taxon>Sporichthyaceae</taxon>
        <taxon>Longivirga</taxon>
    </lineage>
</organism>
<evidence type="ECO:0000256" key="1">
    <source>
        <dbReference type="ARBA" id="ARBA00004651"/>
    </source>
</evidence>
<comment type="caution">
    <text evidence="12">The sequence shown here is derived from an EMBL/GenBank/DDBJ whole genome shotgun (WGS) entry which is preliminary data.</text>
</comment>
<keyword evidence="6" id="KW-0029">Amino-acid transport</keyword>
<keyword evidence="7 10" id="KW-1133">Transmembrane helix</keyword>
<protein>
    <submittedName>
        <fullName evidence="12">Branched-chain amino acid ABC transporter permease</fullName>
    </submittedName>
</protein>
<comment type="similarity">
    <text evidence="9">Belongs to the binding-protein-dependent transport system permease family. LivHM subfamily.</text>
</comment>
<evidence type="ECO:0000256" key="3">
    <source>
        <dbReference type="ARBA" id="ARBA00022475"/>
    </source>
</evidence>
<feature type="transmembrane region" description="Helical" evidence="10">
    <location>
        <begin position="189"/>
        <end position="209"/>
    </location>
</feature>
<dbReference type="CDD" id="cd06582">
    <property type="entry name" value="TM_PBP1_LivH_like"/>
    <property type="match status" value="1"/>
</dbReference>
<evidence type="ECO:0000313" key="13">
    <source>
        <dbReference type="Proteomes" id="UP001596138"/>
    </source>
</evidence>
<keyword evidence="8 10" id="KW-0472">Membrane</keyword>
<keyword evidence="2" id="KW-0813">Transport</keyword>
<dbReference type="Gene3D" id="2.60.40.10">
    <property type="entry name" value="Immunoglobulins"/>
    <property type="match status" value="1"/>
</dbReference>
<dbReference type="Proteomes" id="UP001596138">
    <property type="component" value="Unassembled WGS sequence"/>
</dbReference>
<keyword evidence="13" id="KW-1185">Reference proteome</keyword>
<evidence type="ECO:0000256" key="8">
    <source>
        <dbReference type="ARBA" id="ARBA00023136"/>
    </source>
</evidence>
<feature type="transmembrane region" description="Helical" evidence="10">
    <location>
        <begin position="141"/>
        <end position="159"/>
    </location>
</feature>
<name>A0ABW1T270_9ACTN</name>
<sequence>MRARAAAVLAALLAAVTLMLGWGAGPASAATSGPVLFGTVTSNDKGVAGVKISATNDSGFSGTATTDAAGAWEIKTPKSGTYTVVLDEATLPDGVALTADSGNTRTVNAFLGKVRIQFPTGESTVETTSKAVQAVQLTVDGLLLGLILALAAVGLSLIYGTTGLTNFAHGEMVTVGALAAYFYSAVLSIPFILSALLALITCAVLGALQDKILWKQLRRRGTGLIAMLVVSIGLAIFVRYLFLFFFGGGTQQFPEYSAQAGYQLGPLSITPKAIIGALAAIIAILATIHWLLRTRMGKASRAVSDNPALASASGIDVERVINTVWILGATLAALAGILVGLTSGVSWNMGQQILLLIFAAVTVGGLGTAFGALLGSIIVGLLIQLSTLIIPPELKSVGALVILIVILLVRPQGLLGRRERIG</sequence>
<keyword evidence="3" id="KW-1003">Cell membrane</keyword>
<evidence type="ECO:0000256" key="2">
    <source>
        <dbReference type="ARBA" id="ARBA00022448"/>
    </source>
</evidence>
<dbReference type="InterPro" id="IPR013783">
    <property type="entry name" value="Ig-like_fold"/>
</dbReference>
<gene>
    <name evidence="12" type="ORF">ACFQGU_10855</name>
</gene>
<dbReference type="PANTHER" id="PTHR11795:SF371">
    <property type="entry name" value="HIGH-AFFINITY BRANCHED-CHAIN AMINO ACID TRANSPORT SYSTEM PERMEASE PROTEIN LIVH"/>
    <property type="match status" value="1"/>
</dbReference>
<evidence type="ECO:0000256" key="5">
    <source>
        <dbReference type="ARBA" id="ARBA00022692"/>
    </source>
</evidence>
<reference evidence="13" key="1">
    <citation type="journal article" date="2019" name="Int. J. Syst. Evol. Microbiol.">
        <title>The Global Catalogue of Microorganisms (GCM) 10K type strain sequencing project: providing services to taxonomists for standard genome sequencing and annotation.</title>
        <authorList>
            <consortium name="The Broad Institute Genomics Platform"/>
            <consortium name="The Broad Institute Genome Sequencing Center for Infectious Disease"/>
            <person name="Wu L."/>
            <person name="Ma J."/>
        </authorList>
    </citation>
    <scope>NUCLEOTIDE SEQUENCE [LARGE SCALE GENOMIC DNA]</scope>
    <source>
        <strain evidence="13">CGMCC 4.7317</strain>
    </source>
</reference>
<evidence type="ECO:0000256" key="7">
    <source>
        <dbReference type="ARBA" id="ARBA00022989"/>
    </source>
</evidence>
<feature type="transmembrane region" description="Helical" evidence="10">
    <location>
        <begin position="324"/>
        <end position="347"/>
    </location>
</feature>
<dbReference type="SUPFAM" id="SSF49478">
    <property type="entry name" value="Cna protein B-type domain"/>
    <property type="match status" value="1"/>
</dbReference>
<dbReference type="InterPro" id="IPR001851">
    <property type="entry name" value="ABC_transp_permease"/>
</dbReference>
<evidence type="ECO:0000256" key="10">
    <source>
        <dbReference type="SAM" id="Phobius"/>
    </source>
</evidence>
<feature type="signal peptide" evidence="11">
    <location>
        <begin position="1"/>
        <end position="29"/>
    </location>
</feature>
<accession>A0ABW1T270</accession>
<keyword evidence="11" id="KW-0732">Signal</keyword>
<dbReference type="RefSeq" id="WP_386766539.1">
    <property type="nucleotide sequence ID" value="NZ_JBHSTI010000008.1"/>
</dbReference>
<comment type="subcellular location">
    <subcellularLocation>
        <location evidence="1">Cell membrane</location>
        <topology evidence="1">Multi-pass membrane protein</topology>
    </subcellularLocation>
</comment>
<evidence type="ECO:0000256" key="11">
    <source>
        <dbReference type="SAM" id="SignalP"/>
    </source>
</evidence>
<evidence type="ECO:0000256" key="4">
    <source>
        <dbReference type="ARBA" id="ARBA00022519"/>
    </source>
</evidence>
<feature type="transmembrane region" description="Helical" evidence="10">
    <location>
        <begin position="221"/>
        <end position="246"/>
    </location>
</feature>
<keyword evidence="5 10" id="KW-0812">Transmembrane</keyword>
<feature type="transmembrane region" description="Helical" evidence="10">
    <location>
        <begin position="273"/>
        <end position="292"/>
    </location>
</feature>
<evidence type="ECO:0000313" key="12">
    <source>
        <dbReference type="EMBL" id="MFC6238377.1"/>
    </source>
</evidence>
<evidence type="ECO:0000256" key="6">
    <source>
        <dbReference type="ARBA" id="ARBA00022970"/>
    </source>
</evidence>